<proteinExistence type="predicted"/>
<comment type="caution">
    <text evidence="2">The sequence shown here is derived from an EMBL/GenBank/DDBJ whole genome shotgun (WGS) entry which is preliminary data.</text>
</comment>
<evidence type="ECO:0000313" key="2">
    <source>
        <dbReference type="EMBL" id="CAH3020172.1"/>
    </source>
</evidence>
<keyword evidence="1" id="KW-0732">Signal</keyword>
<name>A0ABN8LSW0_9CNID</name>
<feature type="signal peptide" evidence="1">
    <location>
        <begin position="1"/>
        <end position="22"/>
    </location>
</feature>
<protein>
    <submittedName>
        <fullName evidence="2">Uncharacterized protein</fullName>
    </submittedName>
</protein>
<organism evidence="2 3">
    <name type="scientific">Porites evermanni</name>
    <dbReference type="NCBI Taxonomy" id="104178"/>
    <lineage>
        <taxon>Eukaryota</taxon>
        <taxon>Metazoa</taxon>
        <taxon>Cnidaria</taxon>
        <taxon>Anthozoa</taxon>
        <taxon>Hexacorallia</taxon>
        <taxon>Scleractinia</taxon>
        <taxon>Fungiina</taxon>
        <taxon>Poritidae</taxon>
        <taxon>Porites</taxon>
    </lineage>
</organism>
<dbReference type="Proteomes" id="UP001159427">
    <property type="component" value="Unassembled WGS sequence"/>
</dbReference>
<evidence type="ECO:0000256" key="1">
    <source>
        <dbReference type="SAM" id="SignalP"/>
    </source>
</evidence>
<reference evidence="2 3" key="1">
    <citation type="submission" date="2022-05" db="EMBL/GenBank/DDBJ databases">
        <authorList>
            <consortium name="Genoscope - CEA"/>
            <person name="William W."/>
        </authorList>
    </citation>
    <scope>NUCLEOTIDE SEQUENCE [LARGE SCALE GENOMIC DNA]</scope>
</reference>
<gene>
    <name evidence="2" type="ORF">PEVE_00006041</name>
</gene>
<sequence>MLPHKVAVNMILVLIISSTGESYRHLKAGGKYVQSKQKRFALMEIFAQEDAVHGERVLLGGAVVVIRMVVVAIITWMECAVQTIGDANHHIVVSGLATNLGEFSAPKM</sequence>
<accession>A0ABN8LSW0</accession>
<feature type="chain" id="PRO_5046491175" evidence="1">
    <location>
        <begin position="23"/>
        <end position="108"/>
    </location>
</feature>
<evidence type="ECO:0000313" key="3">
    <source>
        <dbReference type="Proteomes" id="UP001159427"/>
    </source>
</evidence>
<dbReference type="EMBL" id="CALNXI010000139">
    <property type="protein sequence ID" value="CAH3020172.1"/>
    <property type="molecule type" value="Genomic_DNA"/>
</dbReference>
<keyword evidence="3" id="KW-1185">Reference proteome</keyword>